<evidence type="ECO:0000313" key="7">
    <source>
        <dbReference type="EMBL" id="ACS91329.1"/>
    </source>
</evidence>
<reference evidence="7" key="1">
    <citation type="journal article" date="2010" name="PLoS ONE">
        <title>Atlantic cod piscidin and its diversification through positive selection.</title>
        <authorList>
            <person name="Fernandes J.M."/>
            <person name="Ruangsri J."/>
            <person name="Kiron V."/>
        </authorList>
    </citation>
    <scope>NUCLEOTIDE SEQUENCE</scope>
</reference>
<evidence type="ECO:0000256" key="4">
    <source>
        <dbReference type="ARBA" id="ARBA00022529"/>
    </source>
</evidence>
<keyword evidence="5" id="KW-0044">Antibiotic</keyword>
<keyword evidence="10" id="KW-1185">Reference proteome</keyword>
<keyword evidence="3" id="KW-0964">Secreted</keyword>
<comment type="similarity">
    <text evidence="2">Belongs to the pleurocidin family.</text>
</comment>
<dbReference type="Ensembl" id="ENSGMOT00000038797.1">
    <property type="protein sequence ID" value="ENSGMOP00000034991.1"/>
    <property type="gene ID" value="ENSGMOG00000035593.1"/>
</dbReference>
<reference evidence="8" key="2">
    <citation type="journal article" date="2011" name="Dev. Comp. Immunol.">
        <title>Characterization and expression studies of Gaduscidin-1 and Gaduscidin-2; paralogous antimicrobial peptide-like transcripts from Atlantic cod (Gadus morhua).</title>
        <authorList>
            <person name="Browne M.J."/>
            <person name="Feng C.Y."/>
            <person name="Booth V."/>
            <person name="Rise M.L."/>
        </authorList>
    </citation>
    <scope>NUCLEOTIDE SEQUENCE</scope>
</reference>
<reference evidence="7" key="3">
    <citation type="submission" date="2011-02" db="EMBL/GenBank/DDBJ databases">
        <authorList>
            <person name="Ruangsri J."/>
            <person name="Kiron V."/>
            <person name="Fernandes J.M.O."/>
        </authorList>
    </citation>
    <scope>NUCLEOTIDE SEQUENCE</scope>
</reference>
<keyword evidence="6" id="KW-0732">Signal</keyword>
<dbReference type="InterPro" id="IPR012515">
    <property type="entry name" value="Antimicrobial12"/>
</dbReference>
<sequence>MRYIVLLVVVLLLAMMVQPADCFIHHIIGWISHGVRAIHRAIHGEKAEEYIMVD</sequence>
<dbReference type="GO" id="GO:0042742">
    <property type="term" value="P:defense response to bacterium"/>
    <property type="evidence" value="ECO:0007669"/>
    <property type="project" value="UniProtKB-KW"/>
</dbReference>
<name>D4HRB8_GADMO</name>
<feature type="chain" id="PRO_5007651816" evidence="6">
    <location>
        <begin position="23"/>
        <end position="54"/>
    </location>
</feature>
<reference evidence="9" key="4">
    <citation type="submission" date="2025-05" db="UniProtKB">
        <authorList>
            <consortium name="Ensembl"/>
        </authorList>
    </citation>
    <scope>IDENTIFICATION</scope>
</reference>
<dbReference type="AlphaFoldDB" id="D4HRB8"/>
<evidence type="ECO:0000256" key="1">
    <source>
        <dbReference type="ARBA" id="ARBA00004613"/>
    </source>
</evidence>
<proteinExistence type="evidence at transcript level"/>
<evidence type="ECO:0000313" key="10">
    <source>
        <dbReference type="Proteomes" id="UP000694546"/>
    </source>
</evidence>
<organism evidence="7">
    <name type="scientific">Gadus morhua</name>
    <name type="common">Atlantic cod</name>
    <dbReference type="NCBI Taxonomy" id="8049"/>
    <lineage>
        <taxon>Eukaryota</taxon>
        <taxon>Metazoa</taxon>
        <taxon>Chordata</taxon>
        <taxon>Craniata</taxon>
        <taxon>Vertebrata</taxon>
        <taxon>Euteleostomi</taxon>
        <taxon>Actinopterygii</taxon>
        <taxon>Neopterygii</taxon>
        <taxon>Teleostei</taxon>
        <taxon>Neoteleostei</taxon>
        <taxon>Acanthomorphata</taxon>
        <taxon>Zeiogadaria</taxon>
        <taxon>Gadariae</taxon>
        <taxon>Gadiformes</taxon>
        <taxon>Gadoidei</taxon>
        <taxon>Gadidae</taxon>
        <taxon>Gadus</taxon>
    </lineage>
</organism>
<protein>
    <submittedName>
        <fullName evidence="8">Gaduscidin-1</fullName>
    </submittedName>
    <submittedName>
        <fullName evidence="7">Piscidin-1</fullName>
    </submittedName>
</protein>
<gene>
    <name evidence="7" type="primary">pis1</name>
</gene>
<accession>A0A8C5AUY4</accession>
<evidence type="ECO:0000256" key="2">
    <source>
        <dbReference type="ARBA" id="ARBA00007419"/>
    </source>
</evidence>
<dbReference type="EMBL" id="FJ917596">
    <property type="protein sequence ID" value="ACS91329.1"/>
    <property type="molecule type" value="mRNA"/>
</dbReference>
<comment type="subcellular location">
    <subcellularLocation>
        <location evidence="1">Secreted</location>
    </subcellularLocation>
</comment>
<dbReference type="Pfam" id="PF08107">
    <property type="entry name" value="Antimicrobial12"/>
    <property type="match status" value="1"/>
</dbReference>
<dbReference type="GO" id="GO:0005576">
    <property type="term" value="C:extracellular region"/>
    <property type="evidence" value="ECO:0007669"/>
    <property type="project" value="UniProtKB-SubCell"/>
</dbReference>
<evidence type="ECO:0000256" key="6">
    <source>
        <dbReference type="SAM" id="SignalP"/>
    </source>
</evidence>
<feature type="signal peptide" evidence="6">
    <location>
        <begin position="1"/>
        <end position="22"/>
    </location>
</feature>
<dbReference type="Proteomes" id="UP000694546">
    <property type="component" value="Chromosome 21"/>
</dbReference>
<dbReference type="EMBL" id="HM015527">
    <property type="protein sequence ID" value="ADK63423.1"/>
    <property type="molecule type" value="mRNA"/>
</dbReference>
<keyword evidence="4" id="KW-0929">Antimicrobial</keyword>
<evidence type="ECO:0000313" key="9">
    <source>
        <dbReference type="Ensembl" id="ENSGMOP00000034991.1"/>
    </source>
</evidence>
<evidence type="ECO:0000256" key="5">
    <source>
        <dbReference type="ARBA" id="ARBA00023022"/>
    </source>
</evidence>
<evidence type="ECO:0000256" key="3">
    <source>
        <dbReference type="ARBA" id="ARBA00022525"/>
    </source>
</evidence>
<accession>D4HRB8</accession>
<evidence type="ECO:0000313" key="8">
    <source>
        <dbReference type="EMBL" id="ADK63423.1"/>
    </source>
</evidence>